<feature type="chain" id="PRO_5009179174" evidence="7">
    <location>
        <begin position="31"/>
        <end position="156"/>
    </location>
</feature>
<evidence type="ECO:0000256" key="6">
    <source>
        <dbReference type="ARBA" id="ARBA00023004"/>
    </source>
</evidence>
<dbReference type="InterPro" id="IPR053875">
    <property type="entry name" value="Cytochrom_c_NrfB-like_dom"/>
</dbReference>
<dbReference type="PANTHER" id="PTHR35038">
    <property type="entry name" value="DISSIMILATORY SULFITE REDUCTASE SIRA"/>
    <property type="match status" value="1"/>
</dbReference>
<evidence type="ECO:0000256" key="5">
    <source>
        <dbReference type="ARBA" id="ARBA00022982"/>
    </source>
</evidence>
<dbReference type="STRING" id="23.BEL05_01110"/>
<dbReference type="InterPro" id="IPR036280">
    <property type="entry name" value="Multihaem_cyt_sf"/>
</dbReference>
<dbReference type="Pfam" id="PF22678">
    <property type="entry name" value="Cytochrom_c_NrfB-like"/>
    <property type="match status" value="1"/>
</dbReference>
<dbReference type="InterPro" id="IPR038266">
    <property type="entry name" value="NapC/NirT_cytc_sf"/>
</dbReference>
<evidence type="ECO:0000256" key="4">
    <source>
        <dbReference type="ARBA" id="ARBA00022729"/>
    </source>
</evidence>
<dbReference type="OrthoDB" id="6398708at2"/>
<evidence type="ECO:0000313" key="10">
    <source>
        <dbReference type="Proteomes" id="UP000095230"/>
    </source>
</evidence>
<dbReference type="Proteomes" id="UP000095230">
    <property type="component" value="Unassembled WGS sequence"/>
</dbReference>
<keyword evidence="4 7" id="KW-0732">Signal</keyword>
<dbReference type="AlphaFoldDB" id="A0A1E5IUP6"/>
<protein>
    <submittedName>
        <fullName evidence="9">Nitrite reductase</fullName>
    </submittedName>
</protein>
<organism evidence="9 10">
    <name type="scientific">Shewanella colwelliana</name>
    <name type="common">Alteromonas colwelliana</name>
    <dbReference type="NCBI Taxonomy" id="23"/>
    <lineage>
        <taxon>Bacteria</taxon>
        <taxon>Pseudomonadati</taxon>
        <taxon>Pseudomonadota</taxon>
        <taxon>Gammaproteobacteria</taxon>
        <taxon>Alteromonadales</taxon>
        <taxon>Shewanellaceae</taxon>
        <taxon>Shewanella</taxon>
    </lineage>
</organism>
<evidence type="ECO:0000313" key="9">
    <source>
        <dbReference type="EMBL" id="OEG74226.1"/>
    </source>
</evidence>
<keyword evidence="3" id="KW-0479">Metal-binding</keyword>
<accession>A0A1E5IUP6</accession>
<sequence length="156" mass="17068">MCQISRSLSIVLTTLITASIFCTLPTITLAAQTVNDTRTCLKCHKRNGQLHGVHASTALAIECQDCHGDKGSHPKKGSSINRFGANSPMSVTQQVAVCLSCHDPQTLANTEWTHNVHATRVSCTLCHQLHPEYDPMLSLDSKQHSQLCVTCHQVKH</sequence>
<dbReference type="GO" id="GO:0046872">
    <property type="term" value="F:metal ion binding"/>
    <property type="evidence" value="ECO:0007669"/>
    <property type="project" value="UniProtKB-KW"/>
</dbReference>
<dbReference type="PANTHER" id="PTHR35038:SF5">
    <property type="entry name" value="CYTOCHROME C-TYPE PROTEIN NRFB"/>
    <property type="match status" value="1"/>
</dbReference>
<evidence type="ECO:0000259" key="8">
    <source>
        <dbReference type="Pfam" id="PF22678"/>
    </source>
</evidence>
<dbReference type="Gene3D" id="1.10.3820.10">
    <property type="entry name" value="Di-heme elbow motif domain"/>
    <property type="match status" value="2"/>
</dbReference>
<dbReference type="EMBL" id="MCBT01000024">
    <property type="protein sequence ID" value="OEG74226.1"/>
    <property type="molecule type" value="Genomic_DNA"/>
</dbReference>
<evidence type="ECO:0000256" key="1">
    <source>
        <dbReference type="ARBA" id="ARBA00022448"/>
    </source>
</evidence>
<keyword evidence="2" id="KW-0349">Heme</keyword>
<dbReference type="GO" id="GO:0016491">
    <property type="term" value="F:oxidoreductase activity"/>
    <property type="evidence" value="ECO:0007669"/>
    <property type="project" value="TreeGrafter"/>
</dbReference>
<dbReference type="SUPFAM" id="SSF48695">
    <property type="entry name" value="Multiheme cytochromes"/>
    <property type="match status" value="1"/>
</dbReference>
<keyword evidence="6" id="KW-0408">Iron</keyword>
<feature type="signal peptide" evidence="7">
    <location>
        <begin position="1"/>
        <end position="30"/>
    </location>
</feature>
<dbReference type="InterPro" id="IPR051829">
    <property type="entry name" value="Multiheme_Cytochr_ET"/>
</dbReference>
<dbReference type="RefSeq" id="WP_069671008.1">
    <property type="nucleotide sequence ID" value="NZ_BPFF01000227.1"/>
</dbReference>
<comment type="caution">
    <text evidence="9">The sequence shown here is derived from an EMBL/GenBank/DDBJ whole genome shotgun (WGS) entry which is preliminary data.</text>
</comment>
<gene>
    <name evidence="9" type="ORF">BEL05_01110</name>
</gene>
<keyword evidence="1" id="KW-0813">Transport</keyword>
<reference evidence="9 10" key="1">
    <citation type="submission" date="2016-07" db="EMBL/GenBank/DDBJ databases">
        <title>Whole-genome of two Shewanella species isolated from a digestive organ of sea cucumber Apostichopus japonicus Selenka 1867.</title>
        <authorList>
            <person name="Hong H.-H."/>
            <person name="Choi H."/>
            <person name="Cheon S."/>
            <person name="Oh J.-S."/>
            <person name="Lee H.-G."/>
            <person name="Park C."/>
        </authorList>
    </citation>
    <scope>NUCLEOTIDE SEQUENCE [LARGE SCALE GENOMIC DNA]</scope>
    <source>
        <strain evidence="9 10">CSB03KR</strain>
    </source>
</reference>
<evidence type="ECO:0000256" key="3">
    <source>
        <dbReference type="ARBA" id="ARBA00022723"/>
    </source>
</evidence>
<evidence type="ECO:0000256" key="7">
    <source>
        <dbReference type="SAM" id="SignalP"/>
    </source>
</evidence>
<feature type="domain" description="Cytochrome c-type protein NrfB-like" evidence="8">
    <location>
        <begin position="63"/>
        <end position="151"/>
    </location>
</feature>
<proteinExistence type="predicted"/>
<evidence type="ECO:0000256" key="2">
    <source>
        <dbReference type="ARBA" id="ARBA00022617"/>
    </source>
</evidence>
<keyword evidence="5" id="KW-0249">Electron transport</keyword>
<name>A0A1E5IUP6_SHECO</name>